<protein>
    <submittedName>
        <fullName evidence="1">Uncharacterized protein</fullName>
    </submittedName>
</protein>
<dbReference type="RefSeq" id="WP_320203933.1">
    <property type="nucleotide sequence ID" value="NZ_CP192782.1"/>
</dbReference>
<comment type="caution">
    <text evidence="1">The sequence shown here is derived from an EMBL/GenBank/DDBJ whole genome shotgun (WGS) entry which is preliminary data.</text>
</comment>
<organism evidence="1">
    <name type="scientific">Agrobacterium rosae</name>
    <dbReference type="NCBI Taxonomy" id="1972867"/>
    <lineage>
        <taxon>Bacteria</taxon>
        <taxon>Pseudomonadati</taxon>
        <taxon>Pseudomonadota</taxon>
        <taxon>Alphaproteobacteria</taxon>
        <taxon>Hyphomicrobiales</taxon>
        <taxon>Rhizobiaceae</taxon>
        <taxon>Rhizobium/Agrobacterium group</taxon>
        <taxon>Agrobacterium</taxon>
    </lineage>
</organism>
<name>A0AAW9FJ67_9HYPH</name>
<evidence type="ECO:0000313" key="1">
    <source>
        <dbReference type="EMBL" id="MDX8305900.1"/>
    </source>
</evidence>
<sequence length="67" mass="7533">MAVYRFRCCALTATWTRTAVESKIDETVAAINISPPFVISAFARKPLSMRRHRRFAEGLAHTPNLPS</sequence>
<accession>A0AAW9FJ67</accession>
<proteinExistence type="predicted"/>
<reference evidence="1" key="1">
    <citation type="journal article" date="2023" name="Phytobiomes J">
        <title>Deciphering the key players within the bacterial microbiota associated with aerial crown gall tumors on rhododendron: Insights into the gallobiome.</title>
        <authorList>
            <person name="Kuzmanovic N."/>
            <person name="Nesme J."/>
            <person name="Wolf J."/>
            <person name="Neumann-Schaal M."/>
            <person name="Petersen J."/>
            <person name="Fernandez-Gnecco G."/>
            <person name="Sproeer C."/>
            <person name="Bunk B."/>
            <person name="Overmann J."/>
            <person name="Sorensen S.J."/>
            <person name="Idczak E."/>
            <person name="Smalla K."/>
        </authorList>
    </citation>
    <scope>NUCLEOTIDE SEQUENCE</scope>
    <source>
        <strain evidence="1">Rho-11.1</strain>
    </source>
</reference>
<dbReference type="AlphaFoldDB" id="A0AAW9FJ67"/>
<dbReference type="EMBL" id="JAVRAF010000036">
    <property type="protein sequence ID" value="MDX8305900.1"/>
    <property type="molecule type" value="Genomic_DNA"/>
</dbReference>
<gene>
    <name evidence="1" type="ORF">RMR22_27150</name>
</gene>